<dbReference type="PANTHER" id="PTHR12197:SF251">
    <property type="entry name" value="EG:BACR7C10.4 PROTEIN"/>
    <property type="match status" value="1"/>
</dbReference>
<dbReference type="CDD" id="cd20071">
    <property type="entry name" value="SET_SMYD"/>
    <property type="match status" value="1"/>
</dbReference>
<keyword evidence="3" id="KW-0862">Zinc</keyword>
<evidence type="ECO:0000313" key="7">
    <source>
        <dbReference type="EMBL" id="TFK24960.1"/>
    </source>
</evidence>
<dbReference type="AlphaFoldDB" id="A0A5C3KXS1"/>
<dbReference type="Pfam" id="PF00856">
    <property type="entry name" value="SET"/>
    <property type="match status" value="1"/>
</dbReference>
<dbReference type="EMBL" id="ML210192">
    <property type="protein sequence ID" value="TFK24960.1"/>
    <property type="molecule type" value="Genomic_DNA"/>
</dbReference>
<feature type="domain" description="MYND-type" evidence="6">
    <location>
        <begin position="55"/>
        <end position="97"/>
    </location>
</feature>
<accession>A0A5C3KXS1</accession>
<reference evidence="7 8" key="1">
    <citation type="journal article" date="2019" name="Nat. Ecol. Evol.">
        <title>Megaphylogeny resolves global patterns of mushroom evolution.</title>
        <authorList>
            <person name="Varga T."/>
            <person name="Krizsan K."/>
            <person name="Foldi C."/>
            <person name="Dima B."/>
            <person name="Sanchez-Garcia M."/>
            <person name="Sanchez-Ramirez S."/>
            <person name="Szollosi G.J."/>
            <person name="Szarkandi J.G."/>
            <person name="Papp V."/>
            <person name="Albert L."/>
            <person name="Andreopoulos W."/>
            <person name="Angelini C."/>
            <person name="Antonin V."/>
            <person name="Barry K.W."/>
            <person name="Bougher N.L."/>
            <person name="Buchanan P."/>
            <person name="Buyck B."/>
            <person name="Bense V."/>
            <person name="Catcheside P."/>
            <person name="Chovatia M."/>
            <person name="Cooper J."/>
            <person name="Damon W."/>
            <person name="Desjardin D."/>
            <person name="Finy P."/>
            <person name="Geml J."/>
            <person name="Haridas S."/>
            <person name="Hughes K."/>
            <person name="Justo A."/>
            <person name="Karasinski D."/>
            <person name="Kautmanova I."/>
            <person name="Kiss B."/>
            <person name="Kocsube S."/>
            <person name="Kotiranta H."/>
            <person name="LaButti K.M."/>
            <person name="Lechner B.E."/>
            <person name="Liimatainen K."/>
            <person name="Lipzen A."/>
            <person name="Lukacs Z."/>
            <person name="Mihaltcheva S."/>
            <person name="Morgado L.N."/>
            <person name="Niskanen T."/>
            <person name="Noordeloos M.E."/>
            <person name="Ohm R.A."/>
            <person name="Ortiz-Santana B."/>
            <person name="Ovrebo C."/>
            <person name="Racz N."/>
            <person name="Riley R."/>
            <person name="Savchenko A."/>
            <person name="Shiryaev A."/>
            <person name="Soop K."/>
            <person name="Spirin V."/>
            <person name="Szebenyi C."/>
            <person name="Tomsovsky M."/>
            <person name="Tulloss R.E."/>
            <person name="Uehling J."/>
            <person name="Grigoriev I.V."/>
            <person name="Vagvolgyi C."/>
            <person name="Papp T."/>
            <person name="Martin F.M."/>
            <person name="Miettinen O."/>
            <person name="Hibbett D.S."/>
            <person name="Nagy L.G."/>
        </authorList>
    </citation>
    <scope>NUCLEOTIDE SEQUENCE [LARGE SCALE GENOMIC DNA]</scope>
    <source>
        <strain evidence="7 8">CBS 121175</strain>
    </source>
</reference>
<dbReference type="Proteomes" id="UP000307440">
    <property type="component" value="Unassembled WGS sequence"/>
</dbReference>
<dbReference type="Pfam" id="PF01753">
    <property type="entry name" value="zf-MYND"/>
    <property type="match status" value="1"/>
</dbReference>
<keyword evidence="1" id="KW-0479">Metal-binding</keyword>
<protein>
    <submittedName>
        <fullName evidence="7">SET domain-containing protein</fullName>
    </submittedName>
</protein>
<dbReference type="STRING" id="230819.A0A5C3KXS1"/>
<sequence length="447" mass="49656">MQHSWSARTDTVEVKPHPTARDQAVAKRNLPKGSSILAVPSFTSALLFSEKGHRCDHCFRFPKEGSYLKKCTGCTAYWYCDTQCQNAQWQLHHKRLCKKINQFTSSAAFQGLKEHDKMDAILLSHLLSYLSTLAEPYSAGQSEGLEIFLSLLPGSSSAVGPPPVPAVNPPPNQELVAALFERFGNNNFTVHSHLNSIGHGIFPLASRLFNHSCTPNAAAKYILSSSNTVTMHVFALSDIAAGEEICIPYVDPALTQTRHQIFQITYGFSCNCPSCKFLNSIGHVPTPPTDSDQLKDVAEKLRSFVQVDNYLQSDDYRSRPIKETPSQLHCVFHETFMKGLSERFSDASHESDFDTAADTGVTLLALYLLVYPINYPQIGMHLLEMAKTHWNHSFVLSDLPEEKKAHAKPEISRLLVLARRVLGVMGTEGDADGPLEEISILENLLRT</sequence>
<evidence type="ECO:0000256" key="4">
    <source>
        <dbReference type="PROSITE-ProRule" id="PRU00134"/>
    </source>
</evidence>
<evidence type="ECO:0000313" key="8">
    <source>
        <dbReference type="Proteomes" id="UP000307440"/>
    </source>
</evidence>
<evidence type="ECO:0000256" key="2">
    <source>
        <dbReference type="ARBA" id="ARBA00022771"/>
    </source>
</evidence>
<evidence type="ECO:0000256" key="1">
    <source>
        <dbReference type="ARBA" id="ARBA00022723"/>
    </source>
</evidence>
<keyword evidence="2 4" id="KW-0863">Zinc-finger</keyword>
<gene>
    <name evidence="7" type="ORF">FA15DRAFT_383087</name>
</gene>
<dbReference type="GO" id="GO:0005634">
    <property type="term" value="C:nucleus"/>
    <property type="evidence" value="ECO:0007669"/>
    <property type="project" value="TreeGrafter"/>
</dbReference>
<dbReference type="PROSITE" id="PS50865">
    <property type="entry name" value="ZF_MYND_2"/>
    <property type="match status" value="1"/>
</dbReference>
<dbReference type="Gene3D" id="6.10.140.2220">
    <property type="match status" value="1"/>
</dbReference>
<dbReference type="InterPro" id="IPR046341">
    <property type="entry name" value="SET_dom_sf"/>
</dbReference>
<dbReference type="PROSITE" id="PS50280">
    <property type="entry name" value="SET"/>
    <property type="match status" value="1"/>
</dbReference>
<name>A0A5C3KXS1_COPMA</name>
<dbReference type="PANTHER" id="PTHR12197">
    <property type="entry name" value="HISTONE-LYSINE N-METHYLTRANSFERASE SMYD"/>
    <property type="match status" value="1"/>
</dbReference>
<dbReference type="GO" id="GO:0008270">
    <property type="term" value="F:zinc ion binding"/>
    <property type="evidence" value="ECO:0007669"/>
    <property type="project" value="UniProtKB-KW"/>
</dbReference>
<proteinExistence type="predicted"/>
<dbReference type="OrthoDB" id="5945798at2759"/>
<organism evidence="7 8">
    <name type="scientific">Coprinopsis marcescibilis</name>
    <name type="common">Agaric fungus</name>
    <name type="synonym">Psathyrella marcescibilis</name>
    <dbReference type="NCBI Taxonomy" id="230819"/>
    <lineage>
        <taxon>Eukaryota</taxon>
        <taxon>Fungi</taxon>
        <taxon>Dikarya</taxon>
        <taxon>Basidiomycota</taxon>
        <taxon>Agaricomycotina</taxon>
        <taxon>Agaricomycetes</taxon>
        <taxon>Agaricomycetidae</taxon>
        <taxon>Agaricales</taxon>
        <taxon>Agaricineae</taxon>
        <taxon>Psathyrellaceae</taxon>
        <taxon>Coprinopsis</taxon>
    </lineage>
</organism>
<evidence type="ECO:0000259" key="5">
    <source>
        <dbReference type="PROSITE" id="PS50280"/>
    </source>
</evidence>
<feature type="domain" description="SET" evidence="5">
    <location>
        <begin position="10"/>
        <end position="250"/>
    </location>
</feature>
<dbReference type="InterPro" id="IPR050869">
    <property type="entry name" value="H3K4_H4K5_MeTrfase"/>
</dbReference>
<evidence type="ECO:0000256" key="3">
    <source>
        <dbReference type="ARBA" id="ARBA00022833"/>
    </source>
</evidence>
<dbReference type="Gene3D" id="1.10.220.160">
    <property type="match status" value="1"/>
</dbReference>
<evidence type="ECO:0000259" key="6">
    <source>
        <dbReference type="PROSITE" id="PS50865"/>
    </source>
</evidence>
<dbReference type="InterPro" id="IPR001214">
    <property type="entry name" value="SET_dom"/>
</dbReference>
<dbReference type="InterPro" id="IPR002893">
    <property type="entry name" value="Znf_MYND"/>
</dbReference>
<dbReference type="SUPFAM" id="SSF82199">
    <property type="entry name" value="SET domain"/>
    <property type="match status" value="1"/>
</dbReference>
<keyword evidence="8" id="KW-1185">Reference proteome</keyword>
<dbReference type="Gene3D" id="2.170.270.10">
    <property type="entry name" value="SET domain"/>
    <property type="match status" value="1"/>
</dbReference>
<dbReference type="SUPFAM" id="SSF144232">
    <property type="entry name" value="HIT/MYND zinc finger-like"/>
    <property type="match status" value="1"/>
</dbReference>